<proteinExistence type="predicted"/>
<dbReference type="Gene3D" id="3.90.1340.10">
    <property type="entry name" value="Phage tail collar domain"/>
    <property type="match status" value="1"/>
</dbReference>
<dbReference type="InterPro" id="IPR037053">
    <property type="entry name" value="Phage_tail_collar_dom_sf"/>
</dbReference>
<dbReference type="SUPFAM" id="SSF88874">
    <property type="entry name" value="Receptor-binding domain of short tail fibre protein gp12"/>
    <property type="match status" value="1"/>
</dbReference>
<evidence type="ECO:0000259" key="1">
    <source>
        <dbReference type="Pfam" id="PF07484"/>
    </source>
</evidence>
<sequence length="411" mass="42043">MNDASGNVAIGGTSLTVNSVPVALAPSGTIIQSAASSAPTGYLACDGTTYLKSSYSALAAAIGTAPTLQGSYVAANYAAAGYYVNSNLIIGGSYSSNGGVSFSAMGTNFTPNNETYPTGNAIWTGTNYVTSLGAANGIAYRTTLGGAGTIVTTNINYVVKGLAWNGSNLAVASGTSATISYSTNGTSWTAGASLGTGGSAVDAAYGNSTFVIVGSNTASGGVIWTTTNGTAVTARTLPSGFGGAGVPVYTVTYYNSLFIAVDAAGAIASSPDGTTWTLKAPAYTIVPLGGSVNNLGPYFTQIMQQVTRVMYCSGLYFCGPFYSSDLVTWRLIPPFQLTANNTSAYYPVSGYPITDGTKVYYTGFAINYNGSASVYTPSSAITPYNYTTSTQFVVPNLVSLQAPNQYFYIKT</sequence>
<accession>A0A6J7W9V9</accession>
<reference evidence="2" key="1">
    <citation type="submission" date="2020-05" db="EMBL/GenBank/DDBJ databases">
        <authorList>
            <person name="Chiriac C."/>
            <person name="Salcher M."/>
            <person name="Ghai R."/>
            <person name="Kavagutti S V."/>
        </authorList>
    </citation>
    <scope>NUCLEOTIDE SEQUENCE</scope>
</reference>
<protein>
    <submittedName>
        <fullName evidence="2">Phage tail collar domain containing protein</fullName>
    </submittedName>
</protein>
<evidence type="ECO:0000313" key="2">
    <source>
        <dbReference type="EMBL" id="CAB5170570.1"/>
    </source>
</evidence>
<dbReference type="InterPro" id="IPR011083">
    <property type="entry name" value="Phage_tail_collar_dom"/>
</dbReference>
<gene>
    <name evidence="2" type="ORF">UFOVP155_32</name>
</gene>
<dbReference type="Pfam" id="PF07484">
    <property type="entry name" value="Collar"/>
    <property type="match status" value="1"/>
</dbReference>
<dbReference type="EMBL" id="LR798203">
    <property type="protein sequence ID" value="CAB5170570.1"/>
    <property type="molecule type" value="Genomic_DNA"/>
</dbReference>
<organism evidence="2">
    <name type="scientific">uncultured Caudovirales phage</name>
    <dbReference type="NCBI Taxonomy" id="2100421"/>
    <lineage>
        <taxon>Viruses</taxon>
        <taxon>Duplodnaviria</taxon>
        <taxon>Heunggongvirae</taxon>
        <taxon>Uroviricota</taxon>
        <taxon>Caudoviricetes</taxon>
        <taxon>Peduoviridae</taxon>
        <taxon>Maltschvirus</taxon>
        <taxon>Maltschvirus maltsch</taxon>
    </lineage>
</organism>
<feature type="domain" description="Phage tail collar" evidence="1">
    <location>
        <begin position="28"/>
        <end position="65"/>
    </location>
</feature>
<name>A0A6J7W9V9_9CAUD</name>